<comment type="caution">
    <text evidence="2">The sequence shown here is derived from an EMBL/GenBank/DDBJ whole genome shotgun (WGS) entry which is preliminary data.</text>
</comment>
<accession>J9AAI7</accession>
<evidence type="ECO:0000259" key="1">
    <source>
        <dbReference type="Pfam" id="PF06534"/>
    </source>
</evidence>
<dbReference type="GO" id="GO:0015026">
    <property type="term" value="F:coreceptor activity"/>
    <property type="evidence" value="ECO:0007669"/>
    <property type="project" value="TreeGrafter"/>
</dbReference>
<organism evidence="2 3">
    <name type="scientific">Wuchereria bancrofti</name>
    <dbReference type="NCBI Taxonomy" id="6293"/>
    <lineage>
        <taxon>Eukaryota</taxon>
        <taxon>Metazoa</taxon>
        <taxon>Ecdysozoa</taxon>
        <taxon>Nematoda</taxon>
        <taxon>Chromadorea</taxon>
        <taxon>Rhabditida</taxon>
        <taxon>Spirurina</taxon>
        <taxon>Spiruromorpha</taxon>
        <taxon>Filarioidea</taxon>
        <taxon>Onchocercidae</taxon>
        <taxon>Wuchereria</taxon>
    </lineage>
</organism>
<gene>
    <name evidence="2" type="ORF">WUBG_18103</name>
</gene>
<dbReference type="InterPro" id="IPR040287">
    <property type="entry name" value="RGM"/>
</dbReference>
<dbReference type="GO" id="GO:0005886">
    <property type="term" value="C:plasma membrane"/>
    <property type="evidence" value="ECO:0007669"/>
    <property type="project" value="TreeGrafter"/>
</dbReference>
<dbReference type="GO" id="GO:0030509">
    <property type="term" value="P:BMP signaling pathway"/>
    <property type="evidence" value="ECO:0007669"/>
    <property type="project" value="TreeGrafter"/>
</dbReference>
<dbReference type="EMBL" id="ADBV01019877">
    <property type="protein sequence ID" value="EJW70990.1"/>
    <property type="molecule type" value="Genomic_DNA"/>
</dbReference>
<dbReference type="Pfam" id="PF06534">
    <property type="entry name" value="RGM_C"/>
    <property type="match status" value="1"/>
</dbReference>
<evidence type="ECO:0000313" key="2">
    <source>
        <dbReference type="EMBL" id="EJW70990.1"/>
    </source>
</evidence>
<name>J9AAI7_WUCBA</name>
<evidence type="ECO:0000313" key="3">
    <source>
        <dbReference type="Proteomes" id="UP000004810"/>
    </source>
</evidence>
<protein>
    <recommendedName>
        <fullName evidence="1">Repulsive guidance molecule C-terminal domain-containing protein</fullName>
    </recommendedName>
</protein>
<dbReference type="Proteomes" id="UP000004810">
    <property type="component" value="Unassembled WGS sequence"/>
</dbReference>
<dbReference type="PANTHER" id="PTHR31428">
    <property type="entry name" value="RGM DOMAIN FAMILY MEMBER DRAG-1"/>
    <property type="match status" value="1"/>
</dbReference>
<feature type="non-terminal residue" evidence="2">
    <location>
        <position position="1"/>
    </location>
</feature>
<dbReference type="PANTHER" id="PTHR31428:SF6">
    <property type="entry name" value="REPULSIVE GUIDANCE MOLECULE B HOMOLOG DRAG-1"/>
    <property type="match status" value="1"/>
</dbReference>
<sequence>VTVIIKENNRCTTRKQYEAGSDDEQLPNSFTDGSRFVGNSGRKAVEIKSLNQTHVEIILRYIATMIYIRRHGAYLSVALRIPERIVQVFTLI</sequence>
<proteinExistence type="predicted"/>
<dbReference type="AlphaFoldDB" id="J9AAI7"/>
<feature type="domain" description="Repulsive guidance molecule C-terminal" evidence="1">
    <location>
        <begin position="1"/>
        <end position="89"/>
    </location>
</feature>
<dbReference type="InterPro" id="IPR009496">
    <property type="entry name" value="RGM_C"/>
</dbReference>
<reference evidence="3" key="1">
    <citation type="submission" date="2012-08" db="EMBL/GenBank/DDBJ databases">
        <title>The Genome Sequence of Wuchereria bancrofti.</title>
        <authorList>
            <person name="Nutman T.B."/>
            <person name="Fink D.L."/>
            <person name="Russ C."/>
            <person name="Young S."/>
            <person name="Zeng Q."/>
            <person name="Koehrsen M."/>
            <person name="Alvarado L."/>
            <person name="Berlin A."/>
            <person name="Chapman S.B."/>
            <person name="Chen Z."/>
            <person name="Freedman E."/>
            <person name="Gellesch M."/>
            <person name="Goldberg J."/>
            <person name="Griggs A."/>
            <person name="Gujja S."/>
            <person name="Heilman E.R."/>
            <person name="Heiman D."/>
            <person name="Hepburn T."/>
            <person name="Howarth C."/>
            <person name="Jen D."/>
            <person name="Larson L."/>
            <person name="Lewis B."/>
            <person name="Mehta T."/>
            <person name="Park D."/>
            <person name="Pearson M."/>
            <person name="Roberts A."/>
            <person name="Saif S."/>
            <person name="Shea T."/>
            <person name="Shenoy N."/>
            <person name="Sisk P."/>
            <person name="Stolte C."/>
            <person name="Sykes S."/>
            <person name="Walk T."/>
            <person name="White J."/>
            <person name="Yandava C."/>
            <person name="Haas B."/>
            <person name="Henn M.R."/>
            <person name="Nusbaum C."/>
            <person name="Birren B."/>
        </authorList>
    </citation>
    <scope>NUCLEOTIDE SEQUENCE [LARGE SCALE GENOMIC DNA]</scope>
    <source>
        <strain evidence="3">NA</strain>
    </source>
</reference>
<dbReference type="Gene3D" id="3.40.1000.10">
    <property type="entry name" value="Mog1/PsbP, alpha/beta/alpha sandwich"/>
    <property type="match status" value="1"/>
</dbReference>